<keyword evidence="1" id="KW-0472">Membrane</keyword>
<dbReference type="EMBL" id="JBHRTD010000017">
    <property type="protein sequence ID" value="MFC3139810.1"/>
    <property type="molecule type" value="Genomic_DNA"/>
</dbReference>
<keyword evidence="1" id="KW-1133">Transmembrane helix</keyword>
<evidence type="ECO:0000313" key="2">
    <source>
        <dbReference type="EMBL" id="MFC3139810.1"/>
    </source>
</evidence>
<keyword evidence="1" id="KW-0812">Transmembrane</keyword>
<evidence type="ECO:0000313" key="3">
    <source>
        <dbReference type="Proteomes" id="UP001595621"/>
    </source>
</evidence>
<evidence type="ECO:0000256" key="1">
    <source>
        <dbReference type="SAM" id="Phobius"/>
    </source>
</evidence>
<evidence type="ECO:0008006" key="4">
    <source>
        <dbReference type="Google" id="ProtNLM"/>
    </source>
</evidence>
<organism evidence="2 3">
    <name type="scientific">Shewanella submarina</name>
    <dbReference type="NCBI Taxonomy" id="2016376"/>
    <lineage>
        <taxon>Bacteria</taxon>
        <taxon>Pseudomonadati</taxon>
        <taxon>Pseudomonadota</taxon>
        <taxon>Gammaproteobacteria</taxon>
        <taxon>Alteromonadales</taxon>
        <taxon>Shewanellaceae</taxon>
        <taxon>Shewanella</taxon>
    </lineage>
</organism>
<sequence>MVLLKILGLQVGALVLAALFLSLLGRVGDWPFEVSILFWIGVACYCLVLLHRSLANGPDAKISRVLVVIFGYMLSILPVTLVGYMVLFIFAVGSTGFK</sequence>
<gene>
    <name evidence="2" type="ORF">ACFOE0_16715</name>
</gene>
<protein>
    <recommendedName>
        <fullName evidence="4">Integron gene cassette protein</fullName>
    </recommendedName>
</protein>
<comment type="caution">
    <text evidence="2">The sequence shown here is derived from an EMBL/GenBank/DDBJ whole genome shotgun (WGS) entry which is preliminary data.</text>
</comment>
<feature type="transmembrane region" description="Helical" evidence="1">
    <location>
        <begin position="66"/>
        <end position="92"/>
    </location>
</feature>
<feature type="transmembrane region" description="Helical" evidence="1">
    <location>
        <begin position="35"/>
        <end position="54"/>
    </location>
</feature>
<proteinExistence type="predicted"/>
<dbReference type="RefSeq" id="WP_248936304.1">
    <property type="nucleotide sequence ID" value="NZ_JAKILF010000004.1"/>
</dbReference>
<accession>A0ABV7GIG1</accession>
<keyword evidence="3" id="KW-1185">Reference proteome</keyword>
<reference evidence="3" key="1">
    <citation type="journal article" date="2019" name="Int. J. Syst. Evol. Microbiol.">
        <title>The Global Catalogue of Microorganisms (GCM) 10K type strain sequencing project: providing services to taxonomists for standard genome sequencing and annotation.</title>
        <authorList>
            <consortium name="The Broad Institute Genomics Platform"/>
            <consortium name="The Broad Institute Genome Sequencing Center for Infectious Disease"/>
            <person name="Wu L."/>
            <person name="Ma J."/>
        </authorList>
    </citation>
    <scope>NUCLEOTIDE SEQUENCE [LARGE SCALE GENOMIC DNA]</scope>
    <source>
        <strain evidence="3">KCTC 52277</strain>
    </source>
</reference>
<name>A0ABV7GIG1_9GAMM</name>
<dbReference type="Proteomes" id="UP001595621">
    <property type="component" value="Unassembled WGS sequence"/>
</dbReference>